<keyword evidence="3 5" id="KW-1133">Transmembrane helix</keyword>
<keyword evidence="4 5" id="KW-0472">Membrane</keyword>
<dbReference type="RefSeq" id="WP_079913775.1">
    <property type="nucleotide sequence ID" value="NZ_BAABJG010000029.1"/>
</dbReference>
<proteinExistence type="predicted"/>
<protein>
    <submittedName>
        <fullName evidence="6">DUF4870 domain-containing protein</fullName>
    </submittedName>
</protein>
<reference evidence="7" key="1">
    <citation type="journal article" date="2019" name="Int. J. Syst. Evol. Microbiol.">
        <title>The Global Catalogue of Microorganisms (GCM) 10K type strain sequencing project: providing services to taxonomists for standard genome sequencing and annotation.</title>
        <authorList>
            <consortium name="The Broad Institute Genomics Platform"/>
            <consortium name="The Broad Institute Genome Sequencing Center for Infectious Disease"/>
            <person name="Wu L."/>
            <person name="Ma J."/>
        </authorList>
    </citation>
    <scope>NUCLEOTIDE SEQUENCE [LARGE SCALE GENOMIC DNA]</scope>
    <source>
        <strain evidence="7">CCUG 53270</strain>
    </source>
</reference>
<dbReference type="EMBL" id="JBHTLU010000014">
    <property type="protein sequence ID" value="MFD1221121.1"/>
    <property type="molecule type" value="Genomic_DNA"/>
</dbReference>
<evidence type="ECO:0000313" key="7">
    <source>
        <dbReference type="Proteomes" id="UP001597180"/>
    </source>
</evidence>
<feature type="transmembrane region" description="Helical" evidence="5">
    <location>
        <begin position="27"/>
        <end position="44"/>
    </location>
</feature>
<dbReference type="InterPro" id="IPR019109">
    <property type="entry name" value="MamF_MmsF"/>
</dbReference>
<feature type="transmembrane region" description="Helical" evidence="5">
    <location>
        <begin position="56"/>
        <end position="73"/>
    </location>
</feature>
<dbReference type="Pfam" id="PF09685">
    <property type="entry name" value="MamF_MmsF"/>
    <property type="match status" value="1"/>
</dbReference>
<keyword evidence="2 5" id="KW-0812">Transmembrane</keyword>
<evidence type="ECO:0000256" key="5">
    <source>
        <dbReference type="SAM" id="Phobius"/>
    </source>
</evidence>
<name>A0ABW3UKM8_9BACL</name>
<evidence type="ECO:0000256" key="2">
    <source>
        <dbReference type="ARBA" id="ARBA00022692"/>
    </source>
</evidence>
<comment type="subcellular location">
    <subcellularLocation>
        <location evidence="1">Membrane</location>
        <topology evidence="1">Multi-pass membrane protein</topology>
    </subcellularLocation>
</comment>
<evidence type="ECO:0000256" key="1">
    <source>
        <dbReference type="ARBA" id="ARBA00004141"/>
    </source>
</evidence>
<evidence type="ECO:0000256" key="4">
    <source>
        <dbReference type="ARBA" id="ARBA00023136"/>
    </source>
</evidence>
<organism evidence="6 7">
    <name type="scientific">Paenibacillus vulneris</name>
    <dbReference type="NCBI Taxonomy" id="1133364"/>
    <lineage>
        <taxon>Bacteria</taxon>
        <taxon>Bacillati</taxon>
        <taxon>Bacillota</taxon>
        <taxon>Bacilli</taxon>
        <taxon>Bacillales</taxon>
        <taxon>Paenibacillaceae</taxon>
        <taxon>Paenibacillus</taxon>
    </lineage>
</organism>
<accession>A0ABW3UKM8</accession>
<evidence type="ECO:0000313" key="6">
    <source>
        <dbReference type="EMBL" id="MFD1221121.1"/>
    </source>
</evidence>
<comment type="caution">
    <text evidence="6">The sequence shown here is derived from an EMBL/GenBank/DDBJ whole genome shotgun (WGS) entry which is preliminary data.</text>
</comment>
<keyword evidence="7" id="KW-1185">Reference proteome</keyword>
<gene>
    <name evidence="6" type="ORF">ACFQ4B_13425</name>
</gene>
<evidence type="ECO:0000256" key="3">
    <source>
        <dbReference type="ARBA" id="ARBA00022989"/>
    </source>
</evidence>
<sequence>MNDDERGYPAANAPSGVDPADVHQNKWLAVAAYIIFFIPLLAARQSRFAMYHANQGLVLLLFSIACNIVLGFIPFIGWILLPIANLATLVLVIIGILQSANGQLKPLPVIGSISLLKVP</sequence>
<dbReference type="Proteomes" id="UP001597180">
    <property type="component" value="Unassembled WGS sequence"/>
</dbReference>